<dbReference type="InterPro" id="IPR006616">
    <property type="entry name" value="DM9_repeat"/>
</dbReference>
<dbReference type="EMBL" id="JAOTPV010000034">
    <property type="protein sequence ID" value="KAJ4468709.1"/>
    <property type="molecule type" value="Genomic_DNA"/>
</dbReference>
<dbReference type="AlphaFoldDB" id="A0A9W9DGS8"/>
<evidence type="ECO:0000313" key="1">
    <source>
        <dbReference type="EMBL" id="KAJ4468709.1"/>
    </source>
</evidence>
<sequence>MGFFSWLKELLDPQPRFLLGSYNPPSYYHPKSNEDADVAPPAYTAPLVEPSGHTRITFQGTPGFPTEPVTGPPPFSDLDGISPVFFGSAHFNDTSIHPCKIVPALSPSPCRVPYGGKEYHHDGAYSLLPFNPETMELVPSTGGRIPKGRRPIVGGHEKNEKIKLYHAVANVPVRGGIVRVPGKTAPHLSGCNFAWGGTERVFQSNYEILCWRGNAKSDTLQKSSSDSDSWKR</sequence>
<keyword evidence="2" id="KW-1185">Reference proteome</keyword>
<protein>
    <submittedName>
        <fullName evidence="1">Uncharacterized protein</fullName>
    </submittedName>
</protein>
<dbReference type="Pfam" id="PF11901">
    <property type="entry name" value="DM9"/>
    <property type="match status" value="1"/>
</dbReference>
<organism evidence="1 2">
    <name type="scientific">Lentinula aciculospora</name>
    <dbReference type="NCBI Taxonomy" id="153920"/>
    <lineage>
        <taxon>Eukaryota</taxon>
        <taxon>Fungi</taxon>
        <taxon>Dikarya</taxon>
        <taxon>Basidiomycota</taxon>
        <taxon>Agaricomycotina</taxon>
        <taxon>Agaricomycetes</taxon>
        <taxon>Agaricomycetidae</taxon>
        <taxon>Agaricales</taxon>
        <taxon>Marasmiineae</taxon>
        <taxon>Omphalotaceae</taxon>
        <taxon>Lentinula</taxon>
    </lineage>
</organism>
<accession>A0A9W9DGS8</accession>
<dbReference type="OrthoDB" id="2142040at2759"/>
<reference evidence="1" key="1">
    <citation type="submission" date="2022-08" db="EMBL/GenBank/DDBJ databases">
        <title>A Global Phylogenomic Analysis of the Shiitake Genus Lentinula.</title>
        <authorList>
            <consortium name="DOE Joint Genome Institute"/>
            <person name="Sierra-Patev S."/>
            <person name="Min B."/>
            <person name="Naranjo-Ortiz M."/>
            <person name="Looney B."/>
            <person name="Konkel Z."/>
            <person name="Slot J.C."/>
            <person name="Sakamoto Y."/>
            <person name="Steenwyk J.L."/>
            <person name="Rokas A."/>
            <person name="Carro J."/>
            <person name="Camarero S."/>
            <person name="Ferreira P."/>
            <person name="Molpeceres G."/>
            <person name="Ruiz-Duenas F.J."/>
            <person name="Serrano A."/>
            <person name="Henrissat B."/>
            <person name="Drula E."/>
            <person name="Hughes K.W."/>
            <person name="Mata J.L."/>
            <person name="Ishikawa N.K."/>
            <person name="Vargas-Isla R."/>
            <person name="Ushijima S."/>
            <person name="Smith C.A."/>
            <person name="Ahrendt S."/>
            <person name="Andreopoulos W."/>
            <person name="He G."/>
            <person name="Labutti K."/>
            <person name="Lipzen A."/>
            <person name="Ng V."/>
            <person name="Riley R."/>
            <person name="Sandor L."/>
            <person name="Barry K."/>
            <person name="Martinez A.T."/>
            <person name="Xiao Y."/>
            <person name="Gibbons J.G."/>
            <person name="Terashima K."/>
            <person name="Grigoriev I.V."/>
            <person name="Hibbett D.S."/>
        </authorList>
    </citation>
    <scope>NUCLEOTIDE SEQUENCE</scope>
    <source>
        <strain evidence="1">JLM2183</strain>
    </source>
</reference>
<comment type="caution">
    <text evidence="1">The sequence shown here is derived from an EMBL/GenBank/DDBJ whole genome shotgun (WGS) entry which is preliminary data.</text>
</comment>
<gene>
    <name evidence="1" type="ORF">J3R30DRAFT_3714146</name>
</gene>
<name>A0A9W9DGS8_9AGAR</name>
<proteinExistence type="predicted"/>
<evidence type="ECO:0000313" key="2">
    <source>
        <dbReference type="Proteomes" id="UP001150266"/>
    </source>
</evidence>
<dbReference type="Proteomes" id="UP001150266">
    <property type="component" value="Unassembled WGS sequence"/>
</dbReference>